<gene>
    <name evidence="1" type="ORF">AVEN_4275_1</name>
</gene>
<dbReference type="Proteomes" id="UP000499080">
    <property type="component" value="Unassembled WGS sequence"/>
</dbReference>
<proteinExistence type="predicted"/>
<evidence type="ECO:0000313" key="2">
    <source>
        <dbReference type="Proteomes" id="UP000499080"/>
    </source>
</evidence>
<keyword evidence="2" id="KW-1185">Reference proteome</keyword>
<organism evidence="1 2">
    <name type="scientific">Araneus ventricosus</name>
    <name type="common">Orbweaver spider</name>
    <name type="synonym">Epeira ventricosa</name>
    <dbReference type="NCBI Taxonomy" id="182803"/>
    <lineage>
        <taxon>Eukaryota</taxon>
        <taxon>Metazoa</taxon>
        <taxon>Ecdysozoa</taxon>
        <taxon>Arthropoda</taxon>
        <taxon>Chelicerata</taxon>
        <taxon>Arachnida</taxon>
        <taxon>Araneae</taxon>
        <taxon>Araneomorphae</taxon>
        <taxon>Entelegynae</taxon>
        <taxon>Araneoidea</taxon>
        <taxon>Araneidae</taxon>
        <taxon>Araneus</taxon>
    </lineage>
</organism>
<evidence type="ECO:0000313" key="1">
    <source>
        <dbReference type="EMBL" id="GBO46984.1"/>
    </source>
</evidence>
<feature type="non-terminal residue" evidence="1">
    <location>
        <position position="71"/>
    </location>
</feature>
<dbReference type="EMBL" id="BGPR01075003">
    <property type="protein sequence ID" value="GBO46984.1"/>
    <property type="molecule type" value="Genomic_DNA"/>
</dbReference>
<sequence>MIGPPHTIYRTTCPMHDTLLGESGFEPGTLRPRGRDLTTVRLWPENCTEFAQNSMTMPQLISHCATERSRI</sequence>
<name>A0A4Y2XD73_ARAVE</name>
<reference evidence="1 2" key="1">
    <citation type="journal article" date="2019" name="Sci. Rep.">
        <title>Orb-weaving spider Araneus ventricosus genome elucidates the spidroin gene catalogue.</title>
        <authorList>
            <person name="Kono N."/>
            <person name="Nakamura H."/>
            <person name="Ohtoshi R."/>
            <person name="Moran D.A.P."/>
            <person name="Shinohara A."/>
            <person name="Yoshida Y."/>
            <person name="Fujiwara M."/>
            <person name="Mori M."/>
            <person name="Tomita M."/>
            <person name="Arakawa K."/>
        </authorList>
    </citation>
    <scope>NUCLEOTIDE SEQUENCE [LARGE SCALE GENOMIC DNA]</scope>
</reference>
<comment type="caution">
    <text evidence="1">The sequence shown here is derived from an EMBL/GenBank/DDBJ whole genome shotgun (WGS) entry which is preliminary data.</text>
</comment>
<accession>A0A4Y2XD73</accession>
<protein>
    <submittedName>
        <fullName evidence="1">Uncharacterized protein</fullName>
    </submittedName>
</protein>
<dbReference type="AlphaFoldDB" id="A0A4Y2XD73"/>